<evidence type="ECO:0000313" key="3">
    <source>
        <dbReference type="Proteomes" id="UP000092713"/>
    </source>
</evidence>
<proteinExistence type="predicted"/>
<evidence type="ECO:0000313" key="2">
    <source>
        <dbReference type="EMBL" id="OBV39875.1"/>
    </source>
</evidence>
<sequence length="244" mass="27299">MPSLFSRHAICLSFAAFGLAFSASAAAQTFLDELTVVNLSPRDKEALMWELFNDLNKDDDDQEAHVWESDDEAATMQAVYSFSNSGMTEQSLKAHVCRDLKFVVTAGGKTQDLSRRTCSQNSGRWDIQGKDAPPVTYPPFLSDVTVAKLNAKEKKDLLNAAVRTLKDEEDGKTRQWRNQGMGNTVPLRVSLTPSDTGTRPGSFTTCRDLTMVFDGRNGKQELRRRSCENRYGALDIEPDYKEDR</sequence>
<gene>
    <name evidence="2" type="ORF">ASR47_101297</name>
</gene>
<dbReference type="OrthoDB" id="8701499at2"/>
<organism evidence="2 3">
    <name type="scientific">Janthinobacterium psychrotolerans</name>
    <dbReference type="NCBI Taxonomy" id="1747903"/>
    <lineage>
        <taxon>Bacteria</taxon>
        <taxon>Pseudomonadati</taxon>
        <taxon>Pseudomonadota</taxon>
        <taxon>Betaproteobacteria</taxon>
        <taxon>Burkholderiales</taxon>
        <taxon>Oxalobacteraceae</taxon>
        <taxon>Janthinobacterium</taxon>
    </lineage>
</organism>
<keyword evidence="1" id="KW-0732">Signal</keyword>
<feature type="chain" id="PRO_5008355809" description="Surface antigen" evidence="1">
    <location>
        <begin position="28"/>
        <end position="244"/>
    </location>
</feature>
<comment type="caution">
    <text evidence="2">The sequence shown here is derived from an EMBL/GenBank/DDBJ whole genome shotgun (WGS) entry which is preliminary data.</text>
</comment>
<dbReference type="STRING" id="1747903.ASR47_101297"/>
<dbReference type="Proteomes" id="UP000092713">
    <property type="component" value="Unassembled WGS sequence"/>
</dbReference>
<name>A0A1A7C545_9BURK</name>
<accession>A0A1A7C545</accession>
<evidence type="ECO:0008006" key="4">
    <source>
        <dbReference type="Google" id="ProtNLM"/>
    </source>
</evidence>
<reference evidence="2 3" key="1">
    <citation type="submission" date="2016-04" db="EMBL/GenBank/DDBJ databases">
        <title>Draft genome sequence of Janthinobacterium psychrotolerans sp. nov., isolated from freshwater sediments in Denmark.</title>
        <authorList>
            <person name="Gong X."/>
            <person name="Skrivergaard S."/>
            <person name="Korsgaard B.S."/>
            <person name="Schreiber L."/>
            <person name="Marshall I.P."/>
            <person name="Finster K."/>
            <person name="Schramm A."/>
        </authorList>
    </citation>
    <scope>NUCLEOTIDE SEQUENCE [LARGE SCALE GENOMIC DNA]</scope>
    <source>
        <strain evidence="2 3">S3-2</strain>
    </source>
</reference>
<dbReference type="AlphaFoldDB" id="A0A1A7C545"/>
<dbReference type="EMBL" id="LOCQ01000051">
    <property type="protein sequence ID" value="OBV39875.1"/>
    <property type="molecule type" value="Genomic_DNA"/>
</dbReference>
<keyword evidence="3" id="KW-1185">Reference proteome</keyword>
<protein>
    <recommendedName>
        <fullName evidence="4">Surface antigen</fullName>
    </recommendedName>
</protein>
<evidence type="ECO:0000256" key="1">
    <source>
        <dbReference type="SAM" id="SignalP"/>
    </source>
</evidence>
<dbReference type="RefSeq" id="WP_065307520.1">
    <property type="nucleotide sequence ID" value="NZ_LOCQ01000051.1"/>
</dbReference>
<feature type="signal peptide" evidence="1">
    <location>
        <begin position="1"/>
        <end position="27"/>
    </location>
</feature>